<dbReference type="STRING" id="357809.Cphy_1561"/>
<dbReference type="OrthoDB" id="9799482at2"/>
<dbReference type="PANTHER" id="PTHR43537:SF24">
    <property type="entry name" value="GLUCONATE OPERON TRANSCRIPTIONAL REPRESSOR"/>
    <property type="match status" value="1"/>
</dbReference>
<dbReference type="PANTHER" id="PTHR43537">
    <property type="entry name" value="TRANSCRIPTIONAL REGULATOR, GNTR FAMILY"/>
    <property type="match status" value="1"/>
</dbReference>
<dbReference type="SMART" id="SM00345">
    <property type="entry name" value="HTH_GNTR"/>
    <property type="match status" value="1"/>
</dbReference>
<dbReference type="HOGENOM" id="CLU_017584_9_5_9"/>
<evidence type="ECO:0000313" key="6">
    <source>
        <dbReference type="Proteomes" id="UP000000370"/>
    </source>
</evidence>
<keyword evidence="1" id="KW-0805">Transcription regulation</keyword>
<dbReference type="InterPro" id="IPR011711">
    <property type="entry name" value="GntR_C"/>
</dbReference>
<dbReference type="PROSITE" id="PS50949">
    <property type="entry name" value="HTH_GNTR"/>
    <property type="match status" value="1"/>
</dbReference>
<dbReference type="Gene3D" id="1.20.120.530">
    <property type="entry name" value="GntR ligand-binding domain-like"/>
    <property type="match status" value="1"/>
</dbReference>
<organism evidence="5 6">
    <name type="scientific">Lachnoclostridium phytofermentans (strain ATCC 700394 / DSM 18823 / ISDg)</name>
    <name type="common">Clostridium phytofermentans</name>
    <dbReference type="NCBI Taxonomy" id="357809"/>
    <lineage>
        <taxon>Bacteria</taxon>
        <taxon>Bacillati</taxon>
        <taxon>Bacillota</taxon>
        <taxon>Clostridia</taxon>
        <taxon>Lachnospirales</taxon>
        <taxon>Lachnospiraceae</taxon>
    </lineage>
</organism>
<keyword evidence="2" id="KW-0238">DNA-binding</keyword>
<dbReference type="InterPro" id="IPR008920">
    <property type="entry name" value="TF_FadR/GntR_C"/>
</dbReference>
<reference evidence="6" key="1">
    <citation type="submission" date="2007-11" db="EMBL/GenBank/DDBJ databases">
        <title>Complete genome sequence of Clostridium phytofermentans ISDg.</title>
        <authorList>
            <person name="Leschine S.B."/>
            <person name="Warnick T.A."/>
            <person name="Blanchard J.L."/>
            <person name="Schnell D.J."/>
            <person name="Petit E.L."/>
            <person name="LaTouf W.G."/>
            <person name="Copeland A."/>
            <person name="Lucas S."/>
            <person name="Lapidus A."/>
            <person name="Barry K."/>
            <person name="Glavina del Rio T."/>
            <person name="Dalin E."/>
            <person name="Tice H."/>
            <person name="Pitluck S."/>
            <person name="Kiss H."/>
            <person name="Brettin T."/>
            <person name="Bruce D."/>
            <person name="Detter J.C."/>
            <person name="Han C."/>
            <person name="Kuske C."/>
            <person name="Schmutz J."/>
            <person name="Larimer F."/>
            <person name="Land M."/>
            <person name="Hauser L."/>
            <person name="Kyrpides N."/>
            <person name="Kim E.A."/>
            <person name="Richardson P."/>
        </authorList>
    </citation>
    <scope>NUCLEOTIDE SEQUENCE [LARGE SCALE GENOMIC DNA]</scope>
    <source>
        <strain evidence="6">ATCC 700394 / DSM 18823 / ISDg</strain>
    </source>
</reference>
<dbReference type="InterPro" id="IPR000524">
    <property type="entry name" value="Tscrpt_reg_HTH_GntR"/>
</dbReference>
<evidence type="ECO:0000256" key="2">
    <source>
        <dbReference type="ARBA" id="ARBA00023125"/>
    </source>
</evidence>
<dbReference type="AlphaFoldDB" id="A9KQM2"/>
<dbReference type="Pfam" id="PF07729">
    <property type="entry name" value="FCD"/>
    <property type="match status" value="1"/>
</dbReference>
<dbReference type="SMART" id="SM00895">
    <property type="entry name" value="FCD"/>
    <property type="match status" value="1"/>
</dbReference>
<dbReference type="PRINTS" id="PR00035">
    <property type="entry name" value="HTHGNTR"/>
</dbReference>
<keyword evidence="6" id="KW-1185">Reference proteome</keyword>
<proteinExistence type="predicted"/>
<dbReference type="Pfam" id="PF00392">
    <property type="entry name" value="GntR"/>
    <property type="match status" value="1"/>
</dbReference>
<evidence type="ECO:0000259" key="4">
    <source>
        <dbReference type="PROSITE" id="PS50949"/>
    </source>
</evidence>
<accession>A9KQM2</accession>
<dbReference type="KEGG" id="cpy:Cphy_1561"/>
<dbReference type="InterPro" id="IPR036388">
    <property type="entry name" value="WH-like_DNA-bd_sf"/>
</dbReference>
<evidence type="ECO:0000313" key="5">
    <source>
        <dbReference type="EMBL" id="ABX41935.1"/>
    </source>
</evidence>
<dbReference type="RefSeq" id="WP_012199589.1">
    <property type="nucleotide sequence ID" value="NC_010001.1"/>
</dbReference>
<evidence type="ECO:0000256" key="3">
    <source>
        <dbReference type="ARBA" id="ARBA00023163"/>
    </source>
</evidence>
<keyword evidence="3" id="KW-0804">Transcription</keyword>
<evidence type="ECO:0000256" key="1">
    <source>
        <dbReference type="ARBA" id="ARBA00023015"/>
    </source>
</evidence>
<dbReference type="InterPro" id="IPR036390">
    <property type="entry name" value="WH_DNA-bd_sf"/>
</dbReference>
<dbReference type="SUPFAM" id="SSF46785">
    <property type="entry name" value="Winged helix' DNA-binding domain"/>
    <property type="match status" value="1"/>
</dbReference>
<gene>
    <name evidence="5" type="ordered locus">Cphy_1561</name>
</gene>
<protein>
    <submittedName>
        <fullName evidence="5">Regulatory protein GntR HTH</fullName>
    </submittedName>
</protein>
<dbReference type="EMBL" id="CP000885">
    <property type="protein sequence ID" value="ABX41935.1"/>
    <property type="molecule type" value="Genomic_DNA"/>
</dbReference>
<dbReference type="eggNOG" id="COG2186">
    <property type="taxonomic scope" value="Bacteria"/>
</dbReference>
<name>A9KQM2_LACP7</name>
<dbReference type="CDD" id="cd07377">
    <property type="entry name" value="WHTH_GntR"/>
    <property type="match status" value="1"/>
</dbReference>
<feature type="domain" description="HTH gntR-type" evidence="4">
    <location>
        <begin position="9"/>
        <end position="77"/>
    </location>
</feature>
<dbReference type="GO" id="GO:0003677">
    <property type="term" value="F:DNA binding"/>
    <property type="evidence" value="ECO:0007669"/>
    <property type="project" value="UniProtKB-KW"/>
</dbReference>
<dbReference type="Proteomes" id="UP000000370">
    <property type="component" value="Chromosome"/>
</dbReference>
<dbReference type="Gene3D" id="1.10.10.10">
    <property type="entry name" value="Winged helix-like DNA-binding domain superfamily/Winged helix DNA-binding domain"/>
    <property type="match status" value="1"/>
</dbReference>
<dbReference type="SUPFAM" id="SSF48008">
    <property type="entry name" value="GntR ligand-binding domain-like"/>
    <property type="match status" value="1"/>
</dbReference>
<dbReference type="GO" id="GO:0003700">
    <property type="term" value="F:DNA-binding transcription factor activity"/>
    <property type="evidence" value="ECO:0007669"/>
    <property type="project" value="InterPro"/>
</dbReference>
<sequence length="234" mass="26564">MEFTKLSAPSLKELFIHELEKMILSGKLPIGEKLPPERDLAQSMQVSRAVVNAGIAELGRKGFLTIKPRVGTFVADYRRNGTLETLISILNYNGGVLRDGEVRSILELRIALDTLAVEHCIPKITEEDILRLKDYVKQLGEAKSPEAASEIAFHFQHELAYLSGNTLMPLIFSSFKIPVLFLWERFVCLYGLEALHKNTEILCDYITERKTEKAVEWLKHSINDTISGNRPIYY</sequence>